<dbReference type="SMART" id="SM00320">
    <property type="entry name" value="WD40"/>
    <property type="match status" value="2"/>
</dbReference>
<dbReference type="FunFam" id="1.10.1540.10:FF:000002">
    <property type="entry name" value="WD repeat and FYVE domain containing 3"/>
    <property type="match status" value="1"/>
</dbReference>
<dbReference type="Pfam" id="PF14844">
    <property type="entry name" value="PH_BEACH"/>
    <property type="match status" value="1"/>
</dbReference>
<keyword evidence="2" id="KW-0677">Repeat</keyword>
<dbReference type="InterPro" id="IPR001680">
    <property type="entry name" value="WD40_rpt"/>
</dbReference>
<dbReference type="Pfam" id="PF02138">
    <property type="entry name" value="Beach"/>
    <property type="match status" value="1"/>
</dbReference>
<dbReference type="InterPro" id="IPR015943">
    <property type="entry name" value="WD40/YVTN_repeat-like_dom_sf"/>
</dbReference>
<feature type="region of interest" description="Disordered" evidence="4">
    <location>
        <begin position="1722"/>
        <end position="1795"/>
    </location>
</feature>
<dbReference type="OrthoDB" id="26681at2759"/>
<feature type="domain" description="BEACH-type PH" evidence="6">
    <location>
        <begin position="1823"/>
        <end position="1958"/>
    </location>
</feature>
<dbReference type="InterPro" id="IPR036322">
    <property type="entry name" value="WD40_repeat_dom_sf"/>
</dbReference>
<dbReference type="GeneID" id="54482034"/>
<dbReference type="SUPFAM" id="SSF50729">
    <property type="entry name" value="PH domain-like"/>
    <property type="match status" value="1"/>
</dbReference>
<dbReference type="InterPro" id="IPR051944">
    <property type="entry name" value="BEACH_domain_protein"/>
</dbReference>
<dbReference type="RefSeq" id="XP_033600785.1">
    <property type="nucleotide sequence ID" value="XM_033740980.1"/>
</dbReference>
<name>A0A6A6W8H7_9PEZI</name>
<sequence length="2669" mass="299761">MDGRQRRHRSSTAASRSYNPNNPHIDQLQSLFQALSKSSASPRPTIESIQNQCDVLRRIRQALIDSANPTQAKDAFRYASGFNGLLDAVRSVSGYYDPGTLSAEENAAFFELLGAILDVLSEASNEHSGNRRYFAKKVDGGGWKALEQALASTGIGAGHFNDALDHSGQEQLFGSLIAFALGEDSIRPVFRGISTVMNIASETIESVVAPDHITPRAGADEISSVAESEGAWIRHLENRIRRILSGKEILLNPDMIPIVFNLWKAMSNENSATDSRNPFAISVLLAIRDIISMSVHNKNAVHGTGLLSTMLPMVFTESRHVTEHAILKSISELLIRYGVNDLKDAYFLYQKAGESDEAGDFLLEAMRASREPPFMQFDLSLQGYSSLELKDLGRPFPPTSSAGYTIAAWIRIDRFDESCHTTIFGACDSTQQCFVLAYLEKGTKHFILQTSVSTPKPSVRFRFNAFHEGRWYHVAIVHRRPKAMSSSKAALFINGEFTEQIKCAYPISPPAMSTSTESFASISSNSQKLSPVQAFLGTPQDLAARLGRNVVISRLDVATFHIFSEALSDEIVHVYQKMGPRYSGNYQDTLGSFQTYRTSAELNVYNEMLHPGKEEKSEIVQAVRGKASTVLPESQILFSISPTSVMDDDDRNNIDESQLIRSLSKDAAKSLFQYARIGGNSIIINAAVPSINDALTQPRGVALLLGDPIVIVPQALDDASWRIGGCTAVGLKLVELAQSKDAILRAVNILLESVEFSWRNSEIMEKESGFAGLGSLLREKLGLGNITSTNTRSSTPLDGRDRDELSYELLKVILRFVGYVKTRPVESLIINPLAYRILLVDADLWRRSAIETQKLYYQQFVHFAEDSKNKTFNQRRLTRTRIVKRLLDALKAESLCLEVLPEFKAAFVALLKCCLIPENLRSVALFITYSLQDSRTLVSRSLSKQRSVAVPSNRTTTSNASPSGGTPRSGSPLQNGSPALSRFEIGVKVLEIFTDLLCDPVSTYSITRFARTITNKWLLYLLAENESRVIVFGYKILARLLVTNGPTYVKKFSEKTGGVWILRQRLRIWWNIPSVWVISLAILFGLDISKVDLERKFDLFNLSELFSPAEKVQIVYPEFIPVVGALLETGLRTVVKDPNHGGQNPTGSVSESLAIESESSNTRKRSMSLLQEIAAHGRSRSLSTGRMTGYASILHTVIQYLTELNSKSPSYQEFAITSNYVQELLFVLYPLVVTSDTVSAETELHSRGSALTFEGHDVVIQPHSKLTKEQHAVVRTAVVQSPPSPAARTAVPLRRGSSFILVSSDNLKGRTSSPRLRPLMSPEKSNTKALQVGSAVVEGLLELILGVFSVQLFRRKDFVGFGLFLKVPPGFQEHQAYFESYVLLHAMSSISNSLQLDQKLFCEPRVLINLSKYCSYMAEAVFEGWFLSGAEPLLDFIGNLLDFLQRPDIAALKSVRLCNQAIANIRAVFLRVVLLKLSDVDESEMETETSSFLEKMIYWQTIILSPDNSEVYFLRLMCYLLFTKLISQKQAVREAAANFWRLLLVQKPEETSAVFINAPVINEKHLSDGFAQLTQLDNDTFLEWLDKHRADLNEFFFGTIAKAWEDFVDEENRKTEESAKSRVNKRRERLRQWHTEQTKSDEVWHRHEISTTHWRANIHSSERLKHQRTVQDNQDNLGFIASRLEKLAQTLQAPCGLFGTKPQSKWQLDETEGRNRMRMRILPDTGQVQEEYQPKRKTSEATPNRNLKVDVTIPRVSTSPSAIDTTPSGTKSQMKDVDQNSKDSSTPAENATEEDDDFEMVDDINEGENGFEDKNRKVMRSLQMGDQVQHVSNVSRIVGLEACEGLLIIGNDWLYLLDNFFQRSDGEIVRVWQAPKEERDNYVQMISGREASSSSQGSQYNSGEHATRNWRWSELISISKRRFLFRDVGLEIFFGDGRSYLLTGVSTSVRNDLYNKLSARAPHIHNPSSIAQLEGSWRLDALRNPEEAPQTFGSKFANVFNPSAMFPATKRWLKGEISNFHYLMLVNTLAGRTFNDLTQYPVFPWVLADYTSEELDLTNPRSFRDLSKPMGCQSASREAEFRDRYQSFAEMGDHNAPPFHYGTHYSSAMIVTSYLIRLQPFVQSYLLLQGGSFDHADRMFYSIEKAWLSASKDNMTDVRELTPEFFYLPEFLTNINCYNFGTRQGTGAKIDNVVLPPWAKGDPHIFITKHREALESPFVSKNLHHWIDLVFGFKQRGEAAIEATNVFHHLSYQGAKDLDNIEDPLERLATIGIIHNFGQTPHQIFSRSHVPRDDISPKFKRLDNAAESLTRLPFPLLESHERVASLLFSQKQDRLLCSAAFRINIPPLYERYMEWGFTDDSVRFYATDNRKLLGLFEHLHQGQISSAIFLDSRIMITAGADCTLSAWTMTMFAKAVDLQPKVTFFGHKAPVITLATSRALSTFLSADTAGHVYLWDLNRSEFIREIGDPRANERDGPVQAARISSITGHIILCRGPLLQLYTLNGHLLLSENVCETDDPEDIITSCAVYEGVGNEWVSRELIFTGHKRGLVNIFTPTPTPFDHPGTKLWSLTPIKRLNHTDSSREDRTNFHAAISCILPMAQVVYTGDEDGRVVSYPISMYSGGDDDGDDAGCFRRGKVSAHGSSEEGVSRERKERWGWWGVGKRVITV</sequence>
<dbReference type="Pfam" id="PF13385">
    <property type="entry name" value="Laminin_G_3"/>
    <property type="match status" value="1"/>
</dbReference>
<dbReference type="Gene3D" id="2.30.29.30">
    <property type="entry name" value="Pleckstrin-homology domain (PH domain)/Phosphotyrosine-binding domain (PTB)"/>
    <property type="match status" value="1"/>
</dbReference>
<evidence type="ECO:0000313" key="7">
    <source>
        <dbReference type="EMBL" id="KAF2758334.1"/>
    </source>
</evidence>
<dbReference type="PROSITE" id="PS50197">
    <property type="entry name" value="BEACH"/>
    <property type="match status" value="1"/>
</dbReference>
<feature type="region of interest" description="Disordered" evidence="4">
    <location>
        <begin position="1"/>
        <end position="23"/>
    </location>
</feature>
<dbReference type="Pfam" id="PF23295">
    <property type="entry name" value="Arm_4"/>
    <property type="match status" value="1"/>
</dbReference>
<feature type="compositionally biased region" description="Basic residues" evidence="4">
    <location>
        <begin position="1"/>
        <end position="10"/>
    </location>
</feature>
<gene>
    <name evidence="7" type="ORF">EJ05DRAFT_347783</name>
</gene>
<dbReference type="Proteomes" id="UP000799437">
    <property type="component" value="Unassembled WGS sequence"/>
</dbReference>
<protein>
    <submittedName>
        <fullName evidence="7">Beach-domain-containing protein</fullName>
    </submittedName>
</protein>
<feature type="compositionally biased region" description="Low complexity" evidence="4">
    <location>
        <begin position="961"/>
        <end position="972"/>
    </location>
</feature>
<dbReference type="CDD" id="cd01201">
    <property type="entry name" value="PH_BEACH"/>
    <property type="match status" value="1"/>
</dbReference>
<dbReference type="CDD" id="cd06071">
    <property type="entry name" value="Beach"/>
    <property type="match status" value="1"/>
</dbReference>
<dbReference type="SUPFAM" id="SSF81837">
    <property type="entry name" value="BEACH domain"/>
    <property type="match status" value="1"/>
</dbReference>
<dbReference type="InterPro" id="IPR000409">
    <property type="entry name" value="BEACH_dom"/>
</dbReference>
<evidence type="ECO:0000256" key="1">
    <source>
        <dbReference type="ARBA" id="ARBA00022574"/>
    </source>
</evidence>
<dbReference type="SMART" id="SM01026">
    <property type="entry name" value="Beach"/>
    <property type="match status" value="1"/>
</dbReference>
<evidence type="ECO:0000259" key="5">
    <source>
        <dbReference type="PROSITE" id="PS50197"/>
    </source>
</evidence>
<evidence type="ECO:0000313" key="8">
    <source>
        <dbReference type="Proteomes" id="UP000799437"/>
    </source>
</evidence>
<dbReference type="PROSITE" id="PS50082">
    <property type="entry name" value="WD_REPEATS_2"/>
    <property type="match status" value="1"/>
</dbReference>
<dbReference type="PROSITE" id="PS51783">
    <property type="entry name" value="PH_BEACH"/>
    <property type="match status" value="1"/>
</dbReference>
<dbReference type="InterPro" id="IPR056252">
    <property type="entry name" value="Alfy-like_Arm-like"/>
</dbReference>
<dbReference type="PANTHER" id="PTHR46108:SF4">
    <property type="entry name" value="BLUE CHEESE"/>
    <property type="match status" value="1"/>
</dbReference>
<dbReference type="Gene3D" id="1.10.1540.10">
    <property type="entry name" value="BEACH domain"/>
    <property type="match status" value="1"/>
</dbReference>
<dbReference type="Gene3D" id="2.60.120.200">
    <property type="match status" value="1"/>
</dbReference>
<dbReference type="InterPro" id="IPR011993">
    <property type="entry name" value="PH-like_dom_sf"/>
</dbReference>
<organism evidence="7 8">
    <name type="scientific">Pseudovirgaria hyperparasitica</name>
    <dbReference type="NCBI Taxonomy" id="470096"/>
    <lineage>
        <taxon>Eukaryota</taxon>
        <taxon>Fungi</taxon>
        <taxon>Dikarya</taxon>
        <taxon>Ascomycota</taxon>
        <taxon>Pezizomycotina</taxon>
        <taxon>Dothideomycetes</taxon>
        <taxon>Dothideomycetes incertae sedis</taxon>
        <taxon>Acrospermales</taxon>
        <taxon>Acrospermaceae</taxon>
        <taxon>Pseudovirgaria</taxon>
    </lineage>
</organism>
<evidence type="ECO:0000256" key="4">
    <source>
        <dbReference type="SAM" id="MobiDB-lite"/>
    </source>
</evidence>
<proteinExistence type="predicted"/>
<feature type="repeat" description="WD" evidence="3">
    <location>
        <begin position="2424"/>
        <end position="2465"/>
    </location>
</feature>
<dbReference type="InterPro" id="IPR013320">
    <property type="entry name" value="ConA-like_dom_sf"/>
</dbReference>
<dbReference type="InterPro" id="IPR036372">
    <property type="entry name" value="BEACH_dom_sf"/>
</dbReference>
<dbReference type="EMBL" id="ML996571">
    <property type="protein sequence ID" value="KAF2758334.1"/>
    <property type="molecule type" value="Genomic_DNA"/>
</dbReference>
<dbReference type="SUPFAM" id="SSF49899">
    <property type="entry name" value="Concanavalin A-like lectins/glucanases"/>
    <property type="match status" value="1"/>
</dbReference>
<keyword evidence="1 3" id="KW-0853">WD repeat</keyword>
<keyword evidence="8" id="KW-1185">Reference proteome</keyword>
<feature type="region of interest" description="Disordered" evidence="4">
    <location>
        <begin position="948"/>
        <end position="975"/>
    </location>
</feature>
<dbReference type="SUPFAM" id="SSF50978">
    <property type="entry name" value="WD40 repeat-like"/>
    <property type="match status" value="1"/>
</dbReference>
<evidence type="ECO:0000256" key="3">
    <source>
        <dbReference type="PROSITE-ProRule" id="PRU00221"/>
    </source>
</evidence>
<feature type="compositionally biased region" description="Polar residues" evidence="4">
    <location>
        <begin position="948"/>
        <end position="960"/>
    </location>
</feature>
<dbReference type="InterPro" id="IPR023362">
    <property type="entry name" value="PH-BEACH_dom"/>
</dbReference>
<feature type="compositionally biased region" description="Polar residues" evidence="4">
    <location>
        <begin position="1755"/>
        <end position="1772"/>
    </location>
</feature>
<dbReference type="Gene3D" id="2.130.10.10">
    <property type="entry name" value="YVTN repeat-like/Quinoprotein amine dehydrogenase"/>
    <property type="match status" value="1"/>
</dbReference>
<evidence type="ECO:0000256" key="2">
    <source>
        <dbReference type="ARBA" id="ARBA00022737"/>
    </source>
</evidence>
<evidence type="ECO:0000259" key="6">
    <source>
        <dbReference type="PROSITE" id="PS51783"/>
    </source>
</evidence>
<accession>A0A6A6W8H7</accession>
<reference evidence="7" key="1">
    <citation type="journal article" date="2020" name="Stud. Mycol.">
        <title>101 Dothideomycetes genomes: a test case for predicting lifestyles and emergence of pathogens.</title>
        <authorList>
            <person name="Haridas S."/>
            <person name="Albert R."/>
            <person name="Binder M."/>
            <person name="Bloem J."/>
            <person name="Labutti K."/>
            <person name="Salamov A."/>
            <person name="Andreopoulos B."/>
            <person name="Baker S."/>
            <person name="Barry K."/>
            <person name="Bills G."/>
            <person name="Bluhm B."/>
            <person name="Cannon C."/>
            <person name="Castanera R."/>
            <person name="Culley D."/>
            <person name="Daum C."/>
            <person name="Ezra D."/>
            <person name="Gonzalez J."/>
            <person name="Henrissat B."/>
            <person name="Kuo A."/>
            <person name="Liang C."/>
            <person name="Lipzen A."/>
            <person name="Lutzoni F."/>
            <person name="Magnuson J."/>
            <person name="Mondo S."/>
            <person name="Nolan M."/>
            <person name="Ohm R."/>
            <person name="Pangilinan J."/>
            <person name="Park H.-J."/>
            <person name="Ramirez L."/>
            <person name="Alfaro M."/>
            <person name="Sun H."/>
            <person name="Tritt A."/>
            <person name="Yoshinaga Y."/>
            <person name="Zwiers L.-H."/>
            <person name="Turgeon B."/>
            <person name="Goodwin S."/>
            <person name="Spatafora J."/>
            <person name="Crous P."/>
            <person name="Grigoriev I."/>
        </authorList>
    </citation>
    <scope>NUCLEOTIDE SEQUENCE</scope>
    <source>
        <strain evidence="7">CBS 121739</strain>
    </source>
</reference>
<dbReference type="PANTHER" id="PTHR46108">
    <property type="entry name" value="BLUE CHEESE"/>
    <property type="match status" value="1"/>
</dbReference>
<feature type="domain" description="BEACH" evidence="5">
    <location>
        <begin position="1997"/>
        <end position="2292"/>
    </location>
</feature>